<evidence type="ECO:0000256" key="1">
    <source>
        <dbReference type="ARBA" id="ARBA00004141"/>
    </source>
</evidence>
<dbReference type="EMBL" id="BARS01034729">
    <property type="protein sequence ID" value="GAG25515.1"/>
    <property type="molecule type" value="Genomic_DNA"/>
</dbReference>
<feature type="transmembrane region" description="Helical" evidence="5">
    <location>
        <begin position="86"/>
        <end position="105"/>
    </location>
</feature>
<name>X0W4Q5_9ZZZZ</name>
<comment type="subcellular location">
    <subcellularLocation>
        <location evidence="1">Membrane</location>
        <topology evidence="1">Multi-pass membrane protein</topology>
    </subcellularLocation>
</comment>
<evidence type="ECO:0000259" key="6">
    <source>
        <dbReference type="Pfam" id="PF07291"/>
    </source>
</evidence>
<gene>
    <name evidence="7" type="ORF">S01H1_53613</name>
</gene>
<organism evidence="7">
    <name type="scientific">marine sediment metagenome</name>
    <dbReference type="NCBI Taxonomy" id="412755"/>
    <lineage>
        <taxon>unclassified sequences</taxon>
        <taxon>metagenomes</taxon>
        <taxon>ecological metagenomes</taxon>
    </lineage>
</organism>
<evidence type="ECO:0000256" key="3">
    <source>
        <dbReference type="ARBA" id="ARBA00022989"/>
    </source>
</evidence>
<feature type="transmembrane region" description="Helical" evidence="5">
    <location>
        <begin position="12"/>
        <end position="34"/>
    </location>
</feature>
<accession>X0W4Q5</accession>
<keyword evidence="4 5" id="KW-0472">Membrane</keyword>
<evidence type="ECO:0000256" key="2">
    <source>
        <dbReference type="ARBA" id="ARBA00022692"/>
    </source>
</evidence>
<dbReference type="Pfam" id="PF07291">
    <property type="entry name" value="MauE"/>
    <property type="match status" value="1"/>
</dbReference>
<feature type="domain" description="Methylamine utilisation protein MauE" evidence="6">
    <location>
        <begin position="3"/>
        <end position="99"/>
    </location>
</feature>
<dbReference type="GO" id="GO:0016020">
    <property type="term" value="C:membrane"/>
    <property type="evidence" value="ECO:0007669"/>
    <property type="project" value="UniProtKB-SubCell"/>
</dbReference>
<keyword evidence="2 5" id="KW-0812">Transmembrane</keyword>
<evidence type="ECO:0000256" key="5">
    <source>
        <dbReference type="SAM" id="Phobius"/>
    </source>
</evidence>
<keyword evidence="3 5" id="KW-1133">Transmembrane helix</keyword>
<protein>
    <recommendedName>
        <fullName evidence="6">Methylamine utilisation protein MauE domain-containing protein</fullName>
    </recommendedName>
</protein>
<dbReference type="GO" id="GO:0030416">
    <property type="term" value="P:methylamine metabolic process"/>
    <property type="evidence" value="ECO:0007669"/>
    <property type="project" value="InterPro"/>
</dbReference>
<evidence type="ECO:0000313" key="7">
    <source>
        <dbReference type="EMBL" id="GAG25515.1"/>
    </source>
</evidence>
<feature type="non-terminal residue" evidence="7">
    <location>
        <position position="1"/>
    </location>
</feature>
<proteinExistence type="predicted"/>
<evidence type="ECO:0000256" key="4">
    <source>
        <dbReference type="ARBA" id="ARBA00023136"/>
    </source>
</evidence>
<dbReference type="InterPro" id="IPR009908">
    <property type="entry name" value="Methylamine_util_MauE"/>
</dbReference>
<comment type="caution">
    <text evidence="7">The sequence shown here is derived from an EMBL/GenBank/DDBJ whole genome shotgun (WGS) entry which is preliminary data.</text>
</comment>
<feature type="transmembrane region" description="Helical" evidence="5">
    <location>
        <begin position="41"/>
        <end position="61"/>
    </location>
</feature>
<dbReference type="AlphaFoldDB" id="X0W4Q5"/>
<sequence length="115" mass="12663">KIVYGYNLFPEIFINLIAIIIPFLELITGLALIIGFYPRSAAIVINGLLLAFIAVLAINLIRGHEFDCGCFSAGQSGYSSSPKVTLLRDIIYFILGLQVILFSGIRKMSIKRLSP</sequence>
<reference evidence="7" key="1">
    <citation type="journal article" date="2014" name="Front. Microbiol.">
        <title>High frequency of phylogenetically diverse reductive dehalogenase-homologous genes in deep subseafloor sedimentary metagenomes.</title>
        <authorList>
            <person name="Kawai M."/>
            <person name="Futagami T."/>
            <person name="Toyoda A."/>
            <person name="Takaki Y."/>
            <person name="Nishi S."/>
            <person name="Hori S."/>
            <person name="Arai W."/>
            <person name="Tsubouchi T."/>
            <person name="Morono Y."/>
            <person name="Uchiyama I."/>
            <person name="Ito T."/>
            <person name="Fujiyama A."/>
            <person name="Inagaki F."/>
            <person name="Takami H."/>
        </authorList>
    </citation>
    <scope>NUCLEOTIDE SEQUENCE</scope>
    <source>
        <strain evidence="7">Expedition CK06-06</strain>
    </source>
</reference>